<dbReference type="AlphaFoldDB" id="A0A4Y8SQK3"/>
<sequence>MSIRYRLRCKSLRPLFSNKQLKSAKPLICIVTQSHLCRNPRVLKEAVTLAQNGYDVHILTSIYSGELLEQDKLSIAGIGITLHIIADNSRKDISSLWRRATNKAAKLLVRAGLMQIPQALGYGYRQYIKKSKALGAALYICHQEMATCIGAVLIKQGYNVAFDLEDWYSEDLLPEARQERPLGLLKRVEKLALEKGAYVVTTSHALADALQKAYGGQKPQVIYNVFPTPNLPIAEKAFNVPLKLFWFSQTIGPGRGLEGFIELIAGFKTGLELHLLGTVSAAYQEQLRTLLAPQHQILFHPLVPENDLMAKIAGYDVGLALEDTQPPSRNFTITNKFFQYIQAGLPVIATETAGQCEAFGEFGPGIMLRQNDTAGNSAALEAWLSNPSAVAAAAQKAGEAALQYNWDTESIKLLKLVADAIK</sequence>
<keyword evidence="3" id="KW-1185">Reference proteome</keyword>
<accession>A0A4Y8SQK3</accession>
<evidence type="ECO:0000313" key="2">
    <source>
        <dbReference type="EMBL" id="TFF40860.1"/>
    </source>
</evidence>
<evidence type="ECO:0008006" key="4">
    <source>
        <dbReference type="Google" id="ProtNLM"/>
    </source>
</evidence>
<dbReference type="EMBL" id="SOZE01000001">
    <property type="protein sequence ID" value="TFF40860.1"/>
    <property type="molecule type" value="Genomic_DNA"/>
</dbReference>
<reference evidence="2 3" key="1">
    <citation type="journal article" date="2017" name="Int. J. Syst. Evol. Microbiol.">
        <title>Mucilaginibacterpsychrotolerans sp. nov., isolated from peatlands.</title>
        <authorList>
            <person name="Deng Y."/>
            <person name="Shen L."/>
            <person name="Xu B."/>
            <person name="Liu Y."/>
            <person name="Gu Z."/>
            <person name="Liu H."/>
            <person name="Zhou Y."/>
        </authorList>
    </citation>
    <scope>NUCLEOTIDE SEQUENCE [LARGE SCALE GENOMIC DNA]</scope>
    <source>
        <strain evidence="2 3">NH7-4</strain>
    </source>
</reference>
<dbReference type="GO" id="GO:0009103">
    <property type="term" value="P:lipopolysaccharide biosynthetic process"/>
    <property type="evidence" value="ECO:0007669"/>
    <property type="project" value="TreeGrafter"/>
</dbReference>
<organism evidence="2 3">
    <name type="scientific">Mucilaginibacter psychrotolerans</name>
    <dbReference type="NCBI Taxonomy" id="1524096"/>
    <lineage>
        <taxon>Bacteria</taxon>
        <taxon>Pseudomonadati</taxon>
        <taxon>Bacteroidota</taxon>
        <taxon>Sphingobacteriia</taxon>
        <taxon>Sphingobacteriales</taxon>
        <taxon>Sphingobacteriaceae</taxon>
        <taxon>Mucilaginibacter</taxon>
    </lineage>
</organism>
<dbReference type="SUPFAM" id="SSF53756">
    <property type="entry name" value="UDP-Glycosyltransferase/glycogen phosphorylase"/>
    <property type="match status" value="1"/>
</dbReference>
<keyword evidence="1" id="KW-0808">Transferase</keyword>
<dbReference type="GO" id="GO:0016757">
    <property type="term" value="F:glycosyltransferase activity"/>
    <property type="evidence" value="ECO:0007669"/>
    <property type="project" value="TreeGrafter"/>
</dbReference>
<name>A0A4Y8SQK3_9SPHI</name>
<gene>
    <name evidence="2" type="ORF">E2R66_01405</name>
</gene>
<evidence type="ECO:0000256" key="1">
    <source>
        <dbReference type="ARBA" id="ARBA00022679"/>
    </source>
</evidence>
<evidence type="ECO:0000313" key="3">
    <source>
        <dbReference type="Proteomes" id="UP000297540"/>
    </source>
</evidence>
<dbReference type="PANTHER" id="PTHR46401:SF2">
    <property type="entry name" value="GLYCOSYLTRANSFERASE WBBK-RELATED"/>
    <property type="match status" value="1"/>
</dbReference>
<protein>
    <recommendedName>
        <fullName evidence="4">Glycosyltransferase</fullName>
    </recommendedName>
</protein>
<proteinExistence type="predicted"/>
<dbReference type="PANTHER" id="PTHR46401">
    <property type="entry name" value="GLYCOSYLTRANSFERASE WBBK-RELATED"/>
    <property type="match status" value="1"/>
</dbReference>
<dbReference type="Proteomes" id="UP000297540">
    <property type="component" value="Unassembled WGS sequence"/>
</dbReference>
<dbReference type="Gene3D" id="3.40.50.2000">
    <property type="entry name" value="Glycogen Phosphorylase B"/>
    <property type="match status" value="2"/>
</dbReference>
<comment type="caution">
    <text evidence="2">The sequence shown here is derived from an EMBL/GenBank/DDBJ whole genome shotgun (WGS) entry which is preliminary data.</text>
</comment>